<evidence type="ECO:0000313" key="2">
    <source>
        <dbReference type="EMBL" id="MED6240216.1"/>
    </source>
</evidence>
<feature type="region of interest" description="Disordered" evidence="1">
    <location>
        <begin position="39"/>
        <end position="66"/>
    </location>
</feature>
<organism evidence="2 3">
    <name type="scientific">Ataeniobius toweri</name>
    <dbReference type="NCBI Taxonomy" id="208326"/>
    <lineage>
        <taxon>Eukaryota</taxon>
        <taxon>Metazoa</taxon>
        <taxon>Chordata</taxon>
        <taxon>Craniata</taxon>
        <taxon>Vertebrata</taxon>
        <taxon>Euteleostomi</taxon>
        <taxon>Actinopterygii</taxon>
        <taxon>Neopterygii</taxon>
        <taxon>Teleostei</taxon>
        <taxon>Neoteleostei</taxon>
        <taxon>Acanthomorphata</taxon>
        <taxon>Ovalentaria</taxon>
        <taxon>Atherinomorphae</taxon>
        <taxon>Cyprinodontiformes</taxon>
        <taxon>Goodeidae</taxon>
        <taxon>Ataeniobius</taxon>
    </lineage>
</organism>
<evidence type="ECO:0000313" key="3">
    <source>
        <dbReference type="Proteomes" id="UP001345963"/>
    </source>
</evidence>
<evidence type="ECO:0000256" key="1">
    <source>
        <dbReference type="SAM" id="MobiDB-lite"/>
    </source>
</evidence>
<reference evidence="2 3" key="1">
    <citation type="submission" date="2021-07" db="EMBL/GenBank/DDBJ databases">
        <authorList>
            <person name="Palmer J.M."/>
        </authorList>
    </citation>
    <scope>NUCLEOTIDE SEQUENCE [LARGE SCALE GENOMIC DNA]</scope>
    <source>
        <strain evidence="2 3">AT_MEX2019</strain>
        <tissue evidence="2">Muscle</tissue>
    </source>
</reference>
<dbReference type="EMBL" id="JAHUTI010023328">
    <property type="protein sequence ID" value="MED6240216.1"/>
    <property type="molecule type" value="Genomic_DNA"/>
</dbReference>
<comment type="caution">
    <text evidence="2">The sequence shown here is derived from an EMBL/GenBank/DDBJ whole genome shotgun (WGS) entry which is preliminary data.</text>
</comment>
<proteinExistence type="predicted"/>
<keyword evidence="3" id="KW-1185">Reference proteome</keyword>
<gene>
    <name evidence="2" type="ORF">ATANTOWER_017698</name>
</gene>
<sequence length="130" mass="14868">MEEGQEQIKQKLSEISGSQFSGLTKKNVFTNKKKNTWRTTKANYNDRTEKERSINTQTVPPTETSDTSWICCAETATMAKHKEPDKNTPNLFSRLKNPVSIQTDVLQNDAWRAANVTEEDKEKRARFSLA</sequence>
<accession>A0ABU7APR2</accession>
<dbReference type="Proteomes" id="UP001345963">
    <property type="component" value="Unassembled WGS sequence"/>
</dbReference>
<feature type="compositionally biased region" description="Polar residues" evidence="1">
    <location>
        <begin position="54"/>
        <end position="66"/>
    </location>
</feature>
<name>A0ABU7APR2_9TELE</name>
<protein>
    <submittedName>
        <fullName evidence="2">Uncharacterized protein</fullName>
    </submittedName>
</protein>
<feature type="compositionally biased region" description="Basic and acidic residues" evidence="1">
    <location>
        <begin position="44"/>
        <end position="53"/>
    </location>
</feature>